<dbReference type="Proteomes" id="UP000011841">
    <property type="component" value="Chromosome"/>
</dbReference>
<dbReference type="InterPro" id="IPR052039">
    <property type="entry name" value="Caspase-related_regulators"/>
</dbReference>
<keyword evidence="2" id="KW-0732">Signal</keyword>
<evidence type="ECO:0000313" key="5">
    <source>
        <dbReference type="Proteomes" id="UP000011841"/>
    </source>
</evidence>
<feature type="region of interest" description="Disordered" evidence="1">
    <location>
        <begin position="260"/>
        <end position="298"/>
    </location>
</feature>
<dbReference type="HOGENOM" id="CLU_488181_0_0_5"/>
<dbReference type="PATRIC" id="fig|1245469.3.peg.330"/>
<evidence type="ECO:0000256" key="2">
    <source>
        <dbReference type="SAM" id="SignalP"/>
    </source>
</evidence>
<evidence type="ECO:0000256" key="1">
    <source>
        <dbReference type="SAM" id="MobiDB-lite"/>
    </source>
</evidence>
<feature type="domain" description="Peptidase C14 caspase" evidence="3">
    <location>
        <begin position="33"/>
        <end position="228"/>
    </location>
</feature>
<dbReference type="STRING" id="1245469.S58_03290"/>
<dbReference type="EMBL" id="AP012603">
    <property type="protein sequence ID" value="BAM86345.1"/>
    <property type="molecule type" value="Genomic_DNA"/>
</dbReference>
<dbReference type="InterPro" id="IPR029030">
    <property type="entry name" value="Caspase-like_dom_sf"/>
</dbReference>
<name>M4ZJ82_9BRAD</name>
<proteinExistence type="predicted"/>
<accession>M4ZJ82</accession>
<dbReference type="OrthoDB" id="8442940at2"/>
<dbReference type="GO" id="GO:0004197">
    <property type="term" value="F:cysteine-type endopeptidase activity"/>
    <property type="evidence" value="ECO:0007669"/>
    <property type="project" value="InterPro"/>
</dbReference>
<dbReference type="InterPro" id="IPR011600">
    <property type="entry name" value="Pept_C14_caspase"/>
</dbReference>
<feature type="compositionally biased region" description="Low complexity" evidence="1">
    <location>
        <begin position="260"/>
        <end position="287"/>
    </location>
</feature>
<dbReference type="KEGG" id="aol:S58_03290"/>
<dbReference type="Pfam" id="PF00656">
    <property type="entry name" value="Peptidase_C14"/>
    <property type="match status" value="1"/>
</dbReference>
<evidence type="ECO:0000313" key="4">
    <source>
        <dbReference type="EMBL" id="BAM86345.1"/>
    </source>
</evidence>
<organism evidence="4 5">
    <name type="scientific">Bradyrhizobium oligotrophicum S58</name>
    <dbReference type="NCBI Taxonomy" id="1245469"/>
    <lineage>
        <taxon>Bacteria</taxon>
        <taxon>Pseudomonadati</taxon>
        <taxon>Pseudomonadota</taxon>
        <taxon>Alphaproteobacteria</taxon>
        <taxon>Hyphomicrobiales</taxon>
        <taxon>Nitrobacteraceae</taxon>
        <taxon>Bradyrhizobium</taxon>
    </lineage>
</organism>
<gene>
    <name evidence="4" type="ORF">S58_03290</name>
</gene>
<reference evidence="4 5" key="1">
    <citation type="journal article" date="2013" name="Appl. Environ. Microbiol.">
        <title>Genome analysis suggests that the soil oligotrophic bacterium Agromonas oligotrophica (Bradyrhizobium oligotrophicum) is a nitrogen-fixing symbiont of Aeschynomene indica.</title>
        <authorList>
            <person name="Okubo T."/>
            <person name="Fukushima S."/>
            <person name="Itakura M."/>
            <person name="Oshima K."/>
            <person name="Longtonglang A."/>
            <person name="Teaumroong N."/>
            <person name="Mitsui H."/>
            <person name="Hattori M."/>
            <person name="Hattori R."/>
            <person name="Hattori T."/>
            <person name="Minamisawa K."/>
        </authorList>
    </citation>
    <scope>NUCLEOTIDE SEQUENCE [LARGE SCALE GENOMIC DNA]</scope>
    <source>
        <strain evidence="4 5">S58</strain>
    </source>
</reference>
<dbReference type="eggNOG" id="COG4249">
    <property type="taxonomic scope" value="Bacteria"/>
</dbReference>
<dbReference type="Gene3D" id="3.40.50.1460">
    <property type="match status" value="1"/>
</dbReference>
<dbReference type="RefSeq" id="WP_015663483.1">
    <property type="nucleotide sequence ID" value="NC_020453.1"/>
</dbReference>
<dbReference type="SUPFAM" id="SSF52129">
    <property type="entry name" value="Caspase-like"/>
    <property type="match status" value="1"/>
</dbReference>
<dbReference type="GeneID" id="301814342"/>
<sequence length="486" mass="51333">MRRVIGRVGRLLSATIVLVTAILTAAAPAAADKRVALVIGNSIHERAPLLDEPAADARLLADRLARLGFTLSGGAAQIDLGKTGFDRAIAEFKGRIADADIALIYYAGYGLNLNGTNYLVPVDAAPAKASDADTELRSLEAVLRELDGSPRRQNVVILDAFRSNPFEARGIAGLAAGLAPMQVPASTLLAFAAQPGRSGQHGKDNHGVYATALADALQQPGRRLIEPLIEAGIATRRATDRAQNPVVMFTPIDGETALNQAAEKAPGAASPAARQAAAPASTTPAQTKESATQDARTPGLVVLYDEDPAEPQGRRYAGSVAWRTETIKDAQSGQPTTAIRADIEVPERKMKLTLQLRQNRDPSMPASHLAEVTFRLGPDFPGGGISNLPGILMKTEEKARGTPLAGLAVKVTEGSFLVGFSNVEADRERNEQLLLGRQWFDIPLVYMNQRRGIIAIAKGPSGDKAFADAFAAWSLPATGKSIGAIK</sequence>
<feature type="chain" id="PRO_5004061976" description="Peptidase C14 caspase domain-containing protein" evidence="2">
    <location>
        <begin position="30"/>
        <end position="486"/>
    </location>
</feature>
<dbReference type="AlphaFoldDB" id="M4ZJ82"/>
<dbReference type="GO" id="GO:0006508">
    <property type="term" value="P:proteolysis"/>
    <property type="evidence" value="ECO:0007669"/>
    <property type="project" value="InterPro"/>
</dbReference>
<feature type="signal peptide" evidence="2">
    <location>
        <begin position="1"/>
        <end position="29"/>
    </location>
</feature>
<evidence type="ECO:0000259" key="3">
    <source>
        <dbReference type="Pfam" id="PF00656"/>
    </source>
</evidence>
<dbReference type="PANTHER" id="PTHR22576:SF37">
    <property type="entry name" value="MUCOSA-ASSOCIATED LYMPHOID TISSUE LYMPHOMA TRANSLOCATION PROTEIN 1"/>
    <property type="match status" value="1"/>
</dbReference>
<protein>
    <recommendedName>
        <fullName evidence="3">Peptidase C14 caspase domain-containing protein</fullName>
    </recommendedName>
</protein>
<dbReference type="PANTHER" id="PTHR22576">
    <property type="entry name" value="MUCOSA ASSOCIATED LYMPHOID TISSUE LYMPHOMA TRANSLOCATION PROTEIN 1/PARACASPASE"/>
    <property type="match status" value="1"/>
</dbReference>
<keyword evidence="5" id="KW-1185">Reference proteome</keyword>